<dbReference type="RefSeq" id="WP_141818290.1">
    <property type="nucleotide sequence ID" value="NZ_BAAAIL010000004.1"/>
</dbReference>
<protein>
    <submittedName>
        <fullName evidence="2">Uncharacterized protein</fullName>
    </submittedName>
</protein>
<keyword evidence="3" id="KW-1185">Reference proteome</keyword>
<gene>
    <name evidence="2" type="ORF">FB476_1599</name>
</gene>
<comment type="caution">
    <text evidence="2">The sequence shown here is derived from an EMBL/GenBank/DDBJ whole genome shotgun (WGS) entry which is preliminary data.</text>
</comment>
<keyword evidence="1" id="KW-0472">Membrane</keyword>
<proteinExistence type="predicted"/>
<name>A0A543KNP8_9MICO</name>
<evidence type="ECO:0000313" key="2">
    <source>
        <dbReference type="EMBL" id="TQM96709.1"/>
    </source>
</evidence>
<dbReference type="EMBL" id="VFPU01000001">
    <property type="protein sequence ID" value="TQM96709.1"/>
    <property type="molecule type" value="Genomic_DNA"/>
</dbReference>
<evidence type="ECO:0000313" key="3">
    <source>
        <dbReference type="Proteomes" id="UP000315133"/>
    </source>
</evidence>
<dbReference type="AlphaFoldDB" id="A0A543KNP8"/>
<dbReference type="Proteomes" id="UP000315133">
    <property type="component" value="Unassembled WGS sequence"/>
</dbReference>
<keyword evidence="1" id="KW-1133">Transmembrane helix</keyword>
<sequence length="85" mass="8332">MAVAAIGALLALVPVVYGAGVLMQPSTGTPTADGMGAAIGQVSLVAGLVTLAFLGWFLVRGGRVGFVVGTALVALGVAYYVLLGI</sequence>
<feature type="transmembrane region" description="Helical" evidence="1">
    <location>
        <begin position="64"/>
        <end position="82"/>
    </location>
</feature>
<reference evidence="2 3" key="1">
    <citation type="submission" date="2019-06" db="EMBL/GenBank/DDBJ databases">
        <title>Sequencing the genomes of 1000 actinobacteria strains.</title>
        <authorList>
            <person name="Klenk H.-P."/>
        </authorList>
    </citation>
    <scope>NUCLEOTIDE SEQUENCE [LARGE SCALE GENOMIC DNA]</scope>
    <source>
        <strain evidence="2 3">DSM 12362</strain>
    </source>
</reference>
<evidence type="ECO:0000256" key="1">
    <source>
        <dbReference type="SAM" id="Phobius"/>
    </source>
</evidence>
<accession>A0A543KNP8</accession>
<organism evidence="2 3">
    <name type="scientific">Ornithinimicrobium humiphilum</name>
    <dbReference type="NCBI Taxonomy" id="125288"/>
    <lineage>
        <taxon>Bacteria</taxon>
        <taxon>Bacillati</taxon>
        <taxon>Actinomycetota</taxon>
        <taxon>Actinomycetes</taxon>
        <taxon>Micrococcales</taxon>
        <taxon>Ornithinimicrobiaceae</taxon>
        <taxon>Ornithinimicrobium</taxon>
    </lineage>
</organism>
<keyword evidence="1" id="KW-0812">Transmembrane</keyword>
<feature type="transmembrane region" description="Helical" evidence="1">
    <location>
        <begin position="34"/>
        <end position="57"/>
    </location>
</feature>